<organism evidence="1">
    <name type="scientific">marine metagenome</name>
    <dbReference type="NCBI Taxonomy" id="408172"/>
    <lineage>
        <taxon>unclassified sequences</taxon>
        <taxon>metagenomes</taxon>
        <taxon>ecological metagenomes</taxon>
    </lineage>
</organism>
<evidence type="ECO:0008006" key="2">
    <source>
        <dbReference type="Google" id="ProtNLM"/>
    </source>
</evidence>
<proteinExistence type="predicted"/>
<accession>A0A381N7Y5</accession>
<dbReference type="PROSITE" id="PS51318">
    <property type="entry name" value="TAT"/>
    <property type="match status" value="1"/>
</dbReference>
<dbReference type="Gene3D" id="1.10.3210.10">
    <property type="entry name" value="Hypothetical protein af1432"/>
    <property type="match status" value="1"/>
</dbReference>
<name>A0A381N7Y5_9ZZZZ</name>
<dbReference type="InterPro" id="IPR006311">
    <property type="entry name" value="TAT_signal"/>
</dbReference>
<dbReference type="AlphaFoldDB" id="A0A381N7Y5"/>
<gene>
    <name evidence="1" type="ORF">METZ01_LOCUS2642</name>
</gene>
<reference evidence="1" key="1">
    <citation type="submission" date="2018-05" db="EMBL/GenBank/DDBJ databases">
        <authorList>
            <person name="Lanie J.A."/>
            <person name="Ng W.-L."/>
            <person name="Kazmierczak K.M."/>
            <person name="Andrzejewski T.M."/>
            <person name="Davidsen T.M."/>
            <person name="Wayne K.J."/>
            <person name="Tettelin H."/>
            <person name="Glass J.I."/>
            <person name="Rusch D."/>
            <person name="Podicherti R."/>
            <person name="Tsui H.-C.T."/>
            <person name="Winkler M.E."/>
        </authorList>
    </citation>
    <scope>NUCLEOTIDE SEQUENCE</scope>
</reference>
<evidence type="ECO:0000313" key="1">
    <source>
        <dbReference type="EMBL" id="SUZ49788.1"/>
    </source>
</evidence>
<dbReference type="EMBL" id="UINC01000135">
    <property type="protein sequence ID" value="SUZ49788.1"/>
    <property type="molecule type" value="Genomic_DNA"/>
</dbReference>
<sequence>MEINRRKFFASVGGAAAVALMTSEQKADALEHFMEEELEDHMLEQGRQAGVYPTVAELAEQNNDLGRRSRRGIGGIFVPRGDAELRPLQPMPEKPTLIDFFRYRFGTGTHVQQSAARALKTGMPEKVVLACLLHDVVNNLMRADHGWWGGQLIEPYVPEETAFAVRYHSTLRFFPDSDYGYEYPESYLRTFGEDYVPEPYLQRTYKKVRNHKWYEHSRLVTVNDLYAFDRSKTVSIEPFIDIIGRHFKQPKEGLGWDDTSSSHMWRTIINPDRRL</sequence>
<dbReference type="SUPFAM" id="SSF109604">
    <property type="entry name" value="HD-domain/PDEase-like"/>
    <property type="match status" value="1"/>
</dbReference>
<protein>
    <recommendedName>
        <fullName evidence="2">HD domain-containing protein</fullName>
    </recommendedName>
</protein>